<feature type="compositionally biased region" description="Basic and acidic residues" evidence="1">
    <location>
        <begin position="349"/>
        <end position="361"/>
    </location>
</feature>
<name>A0A8J2PGC7_9HEXA</name>
<dbReference type="AlphaFoldDB" id="A0A8J2PGC7"/>
<dbReference type="EMBL" id="CAJVCH010310133">
    <property type="protein sequence ID" value="CAG7786070.1"/>
    <property type="molecule type" value="Genomic_DNA"/>
</dbReference>
<feature type="region of interest" description="Disordered" evidence="1">
    <location>
        <begin position="127"/>
        <end position="150"/>
    </location>
</feature>
<organism evidence="2 3">
    <name type="scientific">Allacma fusca</name>
    <dbReference type="NCBI Taxonomy" id="39272"/>
    <lineage>
        <taxon>Eukaryota</taxon>
        <taxon>Metazoa</taxon>
        <taxon>Ecdysozoa</taxon>
        <taxon>Arthropoda</taxon>
        <taxon>Hexapoda</taxon>
        <taxon>Collembola</taxon>
        <taxon>Symphypleona</taxon>
        <taxon>Sminthuridae</taxon>
        <taxon>Allacma</taxon>
    </lineage>
</organism>
<reference evidence="2" key="1">
    <citation type="submission" date="2021-06" db="EMBL/GenBank/DDBJ databases">
        <authorList>
            <person name="Hodson N. C."/>
            <person name="Mongue J. A."/>
            <person name="Jaron S. K."/>
        </authorList>
    </citation>
    <scope>NUCLEOTIDE SEQUENCE</scope>
</reference>
<keyword evidence="3" id="KW-1185">Reference proteome</keyword>
<feature type="region of interest" description="Disordered" evidence="1">
    <location>
        <begin position="289"/>
        <end position="388"/>
    </location>
</feature>
<sequence>GSQAASYSYADSKAFHGPQSLCLNPPCKIDKSDALALAANWRVEGASETGKIGQNTKEVVTAISGDPNTKPDYSLKNGADSALGRKVVYINGNPKLTSDQVYAITQDSERLVANPDRPRKKLLRRLKPKEPLDPQGAGVQKVVKNPEQVNSEIRTLRKKNGQRQRKPIVADETELAVNEGAVFPTIVKNNGEAASDTRPIRVRKKLIKNEQNQRGADDKPHNTESTADEGTVVRKVIKTQEEITSETWPLRNRKNRPRQRDPDAETYDTETTAQEETIVRKVTKNQEVISDTRPLRNRKKLVKNGEGQLDPDEAPYDAEQTASKQAVVVNQGDASSYTRPLRGRKKILQRVEEGGGDEQRNEGSFANKQSDTDGPVTDNDPERLKRYR</sequence>
<proteinExistence type="predicted"/>
<evidence type="ECO:0000313" key="3">
    <source>
        <dbReference type="Proteomes" id="UP000708208"/>
    </source>
</evidence>
<comment type="caution">
    <text evidence="2">The sequence shown here is derived from an EMBL/GenBank/DDBJ whole genome shotgun (WGS) entry which is preliminary data.</text>
</comment>
<feature type="region of interest" description="Disordered" evidence="1">
    <location>
        <begin position="208"/>
        <end position="275"/>
    </location>
</feature>
<feature type="non-terminal residue" evidence="2">
    <location>
        <position position="1"/>
    </location>
</feature>
<accession>A0A8J2PGC7</accession>
<protein>
    <submittedName>
        <fullName evidence="2">Uncharacterized protein</fullName>
    </submittedName>
</protein>
<dbReference type="Proteomes" id="UP000708208">
    <property type="component" value="Unassembled WGS sequence"/>
</dbReference>
<evidence type="ECO:0000256" key="1">
    <source>
        <dbReference type="SAM" id="MobiDB-lite"/>
    </source>
</evidence>
<evidence type="ECO:0000313" key="2">
    <source>
        <dbReference type="EMBL" id="CAG7786070.1"/>
    </source>
</evidence>
<gene>
    <name evidence="2" type="ORF">AFUS01_LOCUS24654</name>
</gene>